<feature type="region of interest" description="Disordered" evidence="1">
    <location>
        <begin position="67"/>
        <end position="90"/>
    </location>
</feature>
<keyword evidence="2" id="KW-0812">Transmembrane</keyword>
<evidence type="ECO:0000313" key="4">
    <source>
        <dbReference type="WBParaSite" id="PSAMB.scaffold116size76799.g2347.t1"/>
    </source>
</evidence>
<keyword evidence="2" id="KW-0472">Membrane</keyword>
<reference evidence="4" key="1">
    <citation type="submission" date="2022-11" db="UniProtKB">
        <authorList>
            <consortium name="WormBaseParasite"/>
        </authorList>
    </citation>
    <scope>IDENTIFICATION</scope>
</reference>
<evidence type="ECO:0000256" key="1">
    <source>
        <dbReference type="SAM" id="MobiDB-lite"/>
    </source>
</evidence>
<dbReference type="WBParaSite" id="PSAMB.scaffold116size76799.g2347.t1">
    <property type="protein sequence ID" value="PSAMB.scaffold116size76799.g2347.t1"/>
    <property type="gene ID" value="PSAMB.scaffold116size76799.g2347"/>
</dbReference>
<dbReference type="AlphaFoldDB" id="A0A914UQ10"/>
<evidence type="ECO:0000256" key="2">
    <source>
        <dbReference type="SAM" id="Phobius"/>
    </source>
</evidence>
<protein>
    <submittedName>
        <fullName evidence="4">Secreted protein</fullName>
    </submittedName>
</protein>
<feature type="transmembrane region" description="Helical" evidence="2">
    <location>
        <begin position="43"/>
        <end position="63"/>
    </location>
</feature>
<keyword evidence="3" id="KW-1185">Reference proteome</keyword>
<organism evidence="3 4">
    <name type="scientific">Plectus sambesii</name>
    <dbReference type="NCBI Taxonomy" id="2011161"/>
    <lineage>
        <taxon>Eukaryota</taxon>
        <taxon>Metazoa</taxon>
        <taxon>Ecdysozoa</taxon>
        <taxon>Nematoda</taxon>
        <taxon>Chromadorea</taxon>
        <taxon>Plectida</taxon>
        <taxon>Plectina</taxon>
        <taxon>Plectoidea</taxon>
        <taxon>Plectidae</taxon>
        <taxon>Plectus</taxon>
    </lineage>
</organism>
<accession>A0A914UQ10</accession>
<name>A0A914UQ10_9BILA</name>
<sequence length="90" mass="9737">MAREIDATIVCSIATRLFVLHAPPRSSNSNTGGGRMDAVPNVAVTQLCWRVVLLLLLLLLLLLRSPRFDDSGGRRHTATLGGVGRRSLTD</sequence>
<keyword evidence="2" id="KW-1133">Transmembrane helix</keyword>
<proteinExistence type="predicted"/>
<dbReference type="Proteomes" id="UP000887566">
    <property type="component" value="Unplaced"/>
</dbReference>
<evidence type="ECO:0000313" key="3">
    <source>
        <dbReference type="Proteomes" id="UP000887566"/>
    </source>
</evidence>